<gene>
    <name evidence="2" type="ORF">Desaf_0204</name>
</gene>
<dbReference type="Pfam" id="PF07963">
    <property type="entry name" value="N_methyl"/>
    <property type="match status" value="1"/>
</dbReference>
<dbReference type="Proteomes" id="UP000007844">
    <property type="component" value="Chromosome"/>
</dbReference>
<dbReference type="InterPro" id="IPR012902">
    <property type="entry name" value="N_methyl_site"/>
</dbReference>
<evidence type="ECO:0000313" key="3">
    <source>
        <dbReference type="Proteomes" id="UP000007844"/>
    </source>
</evidence>
<dbReference type="RefSeq" id="WP_014258429.1">
    <property type="nucleotide sequence ID" value="NC_016629.1"/>
</dbReference>
<dbReference type="KEGG" id="daf:Desaf_0204"/>
<dbReference type="AlphaFoldDB" id="F3YVH2"/>
<evidence type="ECO:0000313" key="2">
    <source>
        <dbReference type="EMBL" id="EGJ48564.1"/>
    </source>
</evidence>
<protein>
    <recommendedName>
        <fullName evidence="4">Prepilin-type N-terminal cleavage/methylation domain-containing protein</fullName>
    </recommendedName>
</protein>
<proteinExistence type="predicted"/>
<dbReference type="STRING" id="690850.Desaf_0204"/>
<organism evidence="2 3">
    <name type="scientific">Desulfocurvibacter africanus subsp. africanus str. Walvis Bay</name>
    <dbReference type="NCBI Taxonomy" id="690850"/>
    <lineage>
        <taxon>Bacteria</taxon>
        <taxon>Pseudomonadati</taxon>
        <taxon>Thermodesulfobacteriota</taxon>
        <taxon>Desulfovibrionia</taxon>
        <taxon>Desulfovibrionales</taxon>
        <taxon>Desulfovibrionaceae</taxon>
        <taxon>Desulfocurvibacter</taxon>
    </lineage>
</organism>
<dbReference type="EMBL" id="CP003221">
    <property type="protein sequence ID" value="EGJ48564.1"/>
    <property type="molecule type" value="Genomic_DNA"/>
</dbReference>
<keyword evidence="3" id="KW-1185">Reference proteome</keyword>
<accession>F3YVH2</accession>
<name>F3YVH2_DESAF</name>
<keyword evidence="1" id="KW-1133">Transmembrane helix</keyword>
<dbReference type="eggNOG" id="ENOG50343ZT">
    <property type="taxonomic scope" value="Bacteria"/>
</dbReference>
<keyword evidence="1" id="KW-0812">Transmembrane</keyword>
<reference evidence="2 3" key="1">
    <citation type="journal article" date="2011" name="J. Bacteriol.">
        <title>Genome sequence of the mercury-methylating and pleomorphic Desulfovibrio africanus Strain Walvis Bay.</title>
        <authorList>
            <person name="Brown S.D."/>
            <person name="Wall J.D."/>
            <person name="Kucken A.M."/>
            <person name="Gilmour C.C."/>
            <person name="Podar M."/>
            <person name="Brandt C.C."/>
            <person name="Teshima H."/>
            <person name="Detter J.C."/>
            <person name="Han C.S."/>
            <person name="Land M.L."/>
            <person name="Lucas S."/>
            <person name="Han J."/>
            <person name="Pennacchio L."/>
            <person name="Nolan M."/>
            <person name="Pitluck S."/>
            <person name="Woyke T."/>
            <person name="Goodwin L."/>
            <person name="Palumbo A.V."/>
            <person name="Elias D.A."/>
        </authorList>
    </citation>
    <scope>NUCLEOTIDE SEQUENCE [LARGE SCALE GENOMIC DNA]</scope>
    <source>
        <strain evidence="2 3">Walvis Bay</strain>
    </source>
</reference>
<dbReference type="PROSITE" id="PS00409">
    <property type="entry name" value="PROKAR_NTER_METHYL"/>
    <property type="match status" value="1"/>
</dbReference>
<feature type="transmembrane region" description="Helical" evidence="1">
    <location>
        <begin position="39"/>
        <end position="60"/>
    </location>
</feature>
<evidence type="ECO:0000256" key="1">
    <source>
        <dbReference type="SAM" id="Phobius"/>
    </source>
</evidence>
<dbReference type="HOGENOM" id="CLU_1033361_0_0_7"/>
<dbReference type="NCBIfam" id="TIGR02532">
    <property type="entry name" value="IV_pilin_GFxxxE"/>
    <property type="match status" value="1"/>
</dbReference>
<keyword evidence="1" id="KW-0472">Membrane</keyword>
<sequence>MRHTALIATHAGARGEALPPAAGGCSRLEANRVQAGFTLLEVVISLTILSLLMLVLYMAFSTAATVWSRTGDGDSPKQRQETVSRLLADDFRGLRPYTLNWEQGRDFAFAGAKGTVFYVTTGGLGSTDRADHGLFFACLFLAPEGRTRPGRDSAQALYLYKSPYPDEDYFLALHDFATSTGDTRASWLPPESMRERSRLLLGHLGEAAFSFSAGAAILPEEQDASPFAASRLLPEEDWAKQSLPAVTQLEYALDGQVFRALAMYGGLTE</sequence>
<evidence type="ECO:0008006" key="4">
    <source>
        <dbReference type="Google" id="ProtNLM"/>
    </source>
</evidence>